<reference evidence="4 5" key="1">
    <citation type="submission" date="2019-07" db="EMBL/GenBank/DDBJ databases">
        <authorList>
            <person name="Zhu P."/>
        </authorList>
    </citation>
    <scope>NUCLEOTIDE SEQUENCE [LARGE SCALE GENOMIC DNA]</scope>
    <source>
        <strain evidence="4 5">SSL-25</strain>
    </source>
</reference>
<feature type="region of interest" description="Disordered" evidence="1">
    <location>
        <begin position="1"/>
        <end position="26"/>
    </location>
</feature>
<protein>
    <recommendedName>
        <fullName evidence="3">DUF6286 domain-containing protein</fullName>
    </recommendedName>
</protein>
<evidence type="ECO:0000313" key="4">
    <source>
        <dbReference type="EMBL" id="QDY76134.1"/>
    </source>
</evidence>
<feature type="transmembrane region" description="Helical" evidence="2">
    <location>
        <begin position="87"/>
        <end position="108"/>
    </location>
</feature>
<dbReference type="Proteomes" id="UP000320580">
    <property type="component" value="Chromosome"/>
</dbReference>
<keyword evidence="2" id="KW-0472">Membrane</keyword>
<evidence type="ECO:0000313" key="5">
    <source>
        <dbReference type="Proteomes" id="UP000320580"/>
    </source>
</evidence>
<keyword evidence="2" id="KW-0812">Transmembrane</keyword>
<evidence type="ECO:0000256" key="1">
    <source>
        <dbReference type="SAM" id="MobiDB-lite"/>
    </source>
</evidence>
<sequence>MSVHAAGPGPVPVSEPGSPPPPGAPAAKARRFWSVRRLPAALSALVVLGAAGVLLYDIAAVAAGRPGMAWRRAAADRLADTRLDDTWVTVGAAVAAVAGIWLLIMALTPGLRGLLPMRRDADPGAPGPVRAGLTRDAAALVLRDRVQEVPGVSSVRVRVGRRKASVRARSHFRALDDVRADVENVLADAVGELGLARPPVPSVRVVRPPRGKR</sequence>
<feature type="compositionally biased region" description="Pro residues" evidence="1">
    <location>
        <begin position="9"/>
        <end position="24"/>
    </location>
</feature>
<dbReference type="AlphaFoldDB" id="A0A5B8J6S3"/>
<dbReference type="KEGG" id="sqz:FQU76_05895"/>
<proteinExistence type="predicted"/>
<dbReference type="OrthoDB" id="4350534at2"/>
<organism evidence="4 5">
    <name type="scientific">Streptomyces qinzhouensis</name>
    <dbReference type="NCBI Taxonomy" id="2599401"/>
    <lineage>
        <taxon>Bacteria</taxon>
        <taxon>Bacillati</taxon>
        <taxon>Actinomycetota</taxon>
        <taxon>Actinomycetes</taxon>
        <taxon>Kitasatosporales</taxon>
        <taxon>Streptomycetaceae</taxon>
        <taxon>Streptomyces</taxon>
    </lineage>
</organism>
<dbReference type="EMBL" id="CP042266">
    <property type="protein sequence ID" value="QDY76134.1"/>
    <property type="molecule type" value="Genomic_DNA"/>
</dbReference>
<dbReference type="InterPro" id="IPR046253">
    <property type="entry name" value="DUF6286"/>
</dbReference>
<name>A0A5B8J6S3_9ACTN</name>
<evidence type="ECO:0000256" key="2">
    <source>
        <dbReference type="SAM" id="Phobius"/>
    </source>
</evidence>
<accession>A0A5B8J6S3</accession>
<keyword evidence="5" id="KW-1185">Reference proteome</keyword>
<dbReference type="RefSeq" id="WP_146479436.1">
    <property type="nucleotide sequence ID" value="NZ_CP042266.1"/>
</dbReference>
<evidence type="ECO:0000259" key="3">
    <source>
        <dbReference type="Pfam" id="PF19803"/>
    </source>
</evidence>
<feature type="domain" description="DUF6286" evidence="3">
    <location>
        <begin position="97"/>
        <end position="205"/>
    </location>
</feature>
<keyword evidence="2" id="KW-1133">Transmembrane helix</keyword>
<dbReference type="Pfam" id="PF19803">
    <property type="entry name" value="DUF6286"/>
    <property type="match status" value="1"/>
</dbReference>
<feature type="transmembrane region" description="Helical" evidence="2">
    <location>
        <begin position="38"/>
        <end position="63"/>
    </location>
</feature>
<gene>
    <name evidence="4" type="ORF">FQU76_05895</name>
</gene>